<proteinExistence type="predicted"/>
<reference evidence="3" key="1">
    <citation type="journal article" date="2019" name="Int. J. Syst. Evol. Microbiol.">
        <title>The Global Catalogue of Microorganisms (GCM) 10K type strain sequencing project: providing services to taxonomists for standard genome sequencing and annotation.</title>
        <authorList>
            <consortium name="The Broad Institute Genomics Platform"/>
            <consortium name="The Broad Institute Genome Sequencing Center for Infectious Disease"/>
            <person name="Wu L."/>
            <person name="Ma J."/>
        </authorList>
    </citation>
    <scope>NUCLEOTIDE SEQUENCE [LARGE SCALE GENOMIC DNA]</scope>
    <source>
        <strain evidence="3">CGMCC 4.7317</strain>
    </source>
</reference>
<dbReference type="EMBL" id="JBHSTI010000002">
    <property type="protein sequence ID" value="MFC6236468.1"/>
    <property type="molecule type" value="Genomic_DNA"/>
</dbReference>
<dbReference type="SUPFAM" id="SSF51905">
    <property type="entry name" value="FAD/NAD(P)-binding domain"/>
    <property type="match status" value="1"/>
</dbReference>
<keyword evidence="3" id="KW-1185">Reference proteome</keyword>
<dbReference type="PANTHER" id="PTHR42685">
    <property type="entry name" value="GERANYLGERANYL DIPHOSPHATE REDUCTASE"/>
    <property type="match status" value="1"/>
</dbReference>
<dbReference type="RefSeq" id="WP_386763513.1">
    <property type="nucleotide sequence ID" value="NZ_JBHSTI010000002.1"/>
</dbReference>
<evidence type="ECO:0000259" key="1">
    <source>
        <dbReference type="Pfam" id="PF01494"/>
    </source>
</evidence>
<gene>
    <name evidence="2" type="ORF">ACFQGU_01160</name>
</gene>
<dbReference type="InterPro" id="IPR036188">
    <property type="entry name" value="FAD/NAD-bd_sf"/>
</dbReference>
<organism evidence="2 3">
    <name type="scientific">Longivirga aurantiaca</name>
    <dbReference type="NCBI Taxonomy" id="1837743"/>
    <lineage>
        <taxon>Bacteria</taxon>
        <taxon>Bacillati</taxon>
        <taxon>Actinomycetota</taxon>
        <taxon>Actinomycetes</taxon>
        <taxon>Sporichthyales</taxon>
        <taxon>Sporichthyaceae</taxon>
        <taxon>Longivirga</taxon>
    </lineage>
</organism>
<dbReference type="InterPro" id="IPR011777">
    <property type="entry name" value="Geranylgeranyl_Rdtase_fam"/>
</dbReference>
<sequence>MTTDPQTDVVRTDVLVVGAGPGGSSAAIHLARLGRDVLLVDGAEFPRDKACGDGLTPRAVAELQTLKLDHILEGGPVNKGLRGHGFGRSLMLPWNGPHLPKHGSAIARTVLDNALRDAALDAGATGLDGHKAVDVELTGGRLTTVLLRGRDGTVRVEAEHVIVADGGKSHLGRLLGRAWHKETVFGVASRAYATSPMADDPWITSHLELRDESGRMMGGYGWVFPLGNGLVNVGAGTLATSKRPANINLRKLTEEYARQRRDEWQLGELTGYGSAPLPMGGAVSNVAGRNWMLIGDAAACINPLNGEGIDYALETGRLAAEHIVESGARPDFTASWPAELYAEYGEAFSIARRLGILITHERLLAMSGPIGMRIPAIMAVAFRVMGNLVTPEDSDVVARAWRTAGRASLRLDRRRPFH</sequence>
<dbReference type="Proteomes" id="UP001596138">
    <property type="component" value="Unassembled WGS sequence"/>
</dbReference>
<protein>
    <submittedName>
        <fullName evidence="2">Geranylgeranyl reductase family protein</fullName>
    </submittedName>
</protein>
<dbReference type="InterPro" id="IPR002938">
    <property type="entry name" value="FAD-bd"/>
</dbReference>
<evidence type="ECO:0000313" key="3">
    <source>
        <dbReference type="Proteomes" id="UP001596138"/>
    </source>
</evidence>
<accession>A0ABW1SX51</accession>
<dbReference type="InterPro" id="IPR050407">
    <property type="entry name" value="Geranylgeranyl_reductase"/>
</dbReference>
<evidence type="ECO:0000313" key="2">
    <source>
        <dbReference type="EMBL" id="MFC6236468.1"/>
    </source>
</evidence>
<comment type="caution">
    <text evidence="2">The sequence shown here is derived from an EMBL/GenBank/DDBJ whole genome shotgun (WGS) entry which is preliminary data.</text>
</comment>
<dbReference type="NCBIfam" id="TIGR02032">
    <property type="entry name" value="GG-red-SF"/>
    <property type="match status" value="1"/>
</dbReference>
<feature type="domain" description="FAD-binding" evidence="1">
    <location>
        <begin position="11"/>
        <end position="313"/>
    </location>
</feature>
<dbReference type="PANTHER" id="PTHR42685:SF22">
    <property type="entry name" value="CONDITIONED MEDIUM FACTOR RECEPTOR 1"/>
    <property type="match status" value="1"/>
</dbReference>
<dbReference type="PRINTS" id="PR00420">
    <property type="entry name" value="RNGMNOXGNASE"/>
</dbReference>
<dbReference type="Pfam" id="PF01494">
    <property type="entry name" value="FAD_binding_3"/>
    <property type="match status" value="1"/>
</dbReference>
<name>A0ABW1SX51_9ACTN</name>
<dbReference type="Gene3D" id="3.50.50.60">
    <property type="entry name" value="FAD/NAD(P)-binding domain"/>
    <property type="match status" value="1"/>
</dbReference>